<proteinExistence type="inferred from homology"/>
<dbReference type="InterPro" id="IPR037185">
    <property type="entry name" value="EmrE-like"/>
</dbReference>
<keyword evidence="10" id="KW-1185">Reference proteome</keyword>
<dbReference type="PANTHER" id="PTHR32322:SF18">
    <property type="entry name" value="S-ADENOSYLMETHIONINE_S-ADENOSYLHOMOCYSTEINE TRANSPORTER"/>
    <property type="match status" value="1"/>
</dbReference>
<evidence type="ECO:0000256" key="6">
    <source>
        <dbReference type="ARBA" id="ARBA00023136"/>
    </source>
</evidence>
<accession>A0A1S2M9D9</accession>
<evidence type="ECO:0000256" key="1">
    <source>
        <dbReference type="ARBA" id="ARBA00004651"/>
    </source>
</evidence>
<dbReference type="Proteomes" id="UP000180057">
    <property type="component" value="Unassembled WGS sequence"/>
</dbReference>
<evidence type="ECO:0000256" key="7">
    <source>
        <dbReference type="SAM" id="Phobius"/>
    </source>
</evidence>
<evidence type="ECO:0000313" key="10">
    <source>
        <dbReference type="Proteomes" id="UP000180057"/>
    </source>
</evidence>
<evidence type="ECO:0000256" key="4">
    <source>
        <dbReference type="ARBA" id="ARBA00022692"/>
    </source>
</evidence>
<name>A0A1S2M9D9_9BACI</name>
<feature type="transmembrane region" description="Helical" evidence="7">
    <location>
        <begin position="128"/>
        <end position="147"/>
    </location>
</feature>
<keyword evidence="6 7" id="KW-0472">Membrane</keyword>
<protein>
    <submittedName>
        <fullName evidence="9">EamA family transporter</fullName>
    </submittedName>
</protein>
<feature type="domain" description="EamA" evidence="8">
    <location>
        <begin position="9"/>
        <end position="142"/>
    </location>
</feature>
<feature type="transmembrane region" description="Helical" evidence="7">
    <location>
        <begin position="153"/>
        <end position="174"/>
    </location>
</feature>
<dbReference type="EMBL" id="MLQS01000001">
    <property type="protein sequence ID" value="OIJ21348.1"/>
    <property type="molecule type" value="Genomic_DNA"/>
</dbReference>
<sequence>MNKILKQSPILLLILATMIWGGNFVIGRAIVDELPPFTLAFWRWVVAAFVFIPFVWKEIVDKKEILLANVKFLFLMALTGVAGFNTLLYVGLHYTTSINASLVNTTAPLMIATFSYFLLKEKLKRNQLLGIILSFSGVMVIFSQGSLEVLLTLSFNIGDVIVIIAVILWALYSVTIKYHSNRLPPLSSFAASLVIGTFILFPFFLWENVIVTKETVWSIKSFGTISYVGILASIVAFLAWNSAVSQIGPGKAGIFLPLIPVFTTVFAIIFLGERLVWFQVFGGLMAVLGIYLATRTREGSKKREYISKAEQQIS</sequence>
<dbReference type="Pfam" id="PF00892">
    <property type="entry name" value="EamA"/>
    <property type="match status" value="2"/>
</dbReference>
<evidence type="ECO:0000256" key="2">
    <source>
        <dbReference type="ARBA" id="ARBA00007362"/>
    </source>
</evidence>
<reference evidence="9 10" key="1">
    <citation type="submission" date="2016-10" db="EMBL/GenBank/DDBJ databases">
        <title>Draft genome sequences of four alkaliphilic bacteria belonging to the Anaerobacillus genus.</title>
        <authorList>
            <person name="Bassil N.M."/>
            <person name="Lloyd J.R."/>
        </authorList>
    </citation>
    <scope>NUCLEOTIDE SEQUENCE [LARGE SCALE GENOMIC DNA]</scope>
    <source>
        <strain evidence="9 10">DSM 22531</strain>
    </source>
</reference>
<feature type="transmembrane region" description="Helical" evidence="7">
    <location>
        <begin position="12"/>
        <end position="31"/>
    </location>
</feature>
<evidence type="ECO:0000313" key="9">
    <source>
        <dbReference type="EMBL" id="OIJ21348.1"/>
    </source>
</evidence>
<feature type="transmembrane region" description="Helical" evidence="7">
    <location>
        <begin position="252"/>
        <end position="270"/>
    </location>
</feature>
<feature type="domain" description="EamA" evidence="8">
    <location>
        <begin position="157"/>
        <end position="294"/>
    </location>
</feature>
<dbReference type="SUPFAM" id="SSF103481">
    <property type="entry name" value="Multidrug resistance efflux transporter EmrE"/>
    <property type="match status" value="2"/>
</dbReference>
<dbReference type="InterPro" id="IPR050638">
    <property type="entry name" value="AA-Vitamin_Transporters"/>
</dbReference>
<dbReference type="PANTHER" id="PTHR32322">
    <property type="entry name" value="INNER MEMBRANE TRANSPORTER"/>
    <property type="match status" value="1"/>
</dbReference>
<dbReference type="OrthoDB" id="9805239at2"/>
<comment type="caution">
    <text evidence="9">The sequence shown here is derived from an EMBL/GenBank/DDBJ whole genome shotgun (WGS) entry which is preliminary data.</text>
</comment>
<dbReference type="RefSeq" id="WP_071387967.1">
    <property type="nucleotide sequence ID" value="NZ_MLQS01000001.1"/>
</dbReference>
<organism evidence="9 10">
    <name type="scientific">Anaerobacillus alkalidiazotrophicus</name>
    <dbReference type="NCBI Taxonomy" id="472963"/>
    <lineage>
        <taxon>Bacteria</taxon>
        <taxon>Bacillati</taxon>
        <taxon>Bacillota</taxon>
        <taxon>Bacilli</taxon>
        <taxon>Bacillales</taxon>
        <taxon>Bacillaceae</taxon>
        <taxon>Anaerobacillus</taxon>
    </lineage>
</organism>
<evidence type="ECO:0000259" key="8">
    <source>
        <dbReference type="Pfam" id="PF00892"/>
    </source>
</evidence>
<keyword evidence="5 7" id="KW-1133">Transmembrane helix</keyword>
<dbReference type="AlphaFoldDB" id="A0A1S2M9D9"/>
<dbReference type="GO" id="GO:0005886">
    <property type="term" value="C:plasma membrane"/>
    <property type="evidence" value="ECO:0007669"/>
    <property type="project" value="UniProtKB-SubCell"/>
</dbReference>
<keyword evidence="4 7" id="KW-0812">Transmembrane</keyword>
<evidence type="ECO:0000256" key="3">
    <source>
        <dbReference type="ARBA" id="ARBA00022475"/>
    </source>
</evidence>
<dbReference type="InterPro" id="IPR000620">
    <property type="entry name" value="EamA_dom"/>
</dbReference>
<keyword evidence="3" id="KW-1003">Cell membrane</keyword>
<comment type="similarity">
    <text evidence="2">Belongs to the EamA transporter family.</text>
</comment>
<gene>
    <name evidence="9" type="ORF">BKP45_00775</name>
</gene>
<feature type="transmembrane region" description="Helical" evidence="7">
    <location>
        <begin position="276"/>
        <end position="294"/>
    </location>
</feature>
<feature type="transmembrane region" description="Helical" evidence="7">
    <location>
        <begin position="68"/>
        <end position="92"/>
    </location>
</feature>
<feature type="transmembrane region" description="Helical" evidence="7">
    <location>
        <begin position="98"/>
        <end position="119"/>
    </location>
</feature>
<dbReference type="STRING" id="472963.BKP45_00775"/>
<evidence type="ECO:0000256" key="5">
    <source>
        <dbReference type="ARBA" id="ARBA00022989"/>
    </source>
</evidence>
<feature type="transmembrane region" description="Helical" evidence="7">
    <location>
        <begin position="186"/>
        <end position="205"/>
    </location>
</feature>
<comment type="subcellular location">
    <subcellularLocation>
        <location evidence="1">Cell membrane</location>
        <topology evidence="1">Multi-pass membrane protein</topology>
    </subcellularLocation>
</comment>
<feature type="transmembrane region" description="Helical" evidence="7">
    <location>
        <begin position="37"/>
        <end position="56"/>
    </location>
</feature>
<feature type="transmembrane region" description="Helical" evidence="7">
    <location>
        <begin position="217"/>
        <end position="240"/>
    </location>
</feature>